<name>A0ACC2JGD3_9PEZI</name>
<protein>
    <submittedName>
        <fullName evidence="1">Uncharacterized protein</fullName>
    </submittedName>
</protein>
<evidence type="ECO:0000313" key="2">
    <source>
        <dbReference type="Proteomes" id="UP001153332"/>
    </source>
</evidence>
<gene>
    <name evidence="1" type="ORF">O1611_g7199</name>
</gene>
<keyword evidence="2" id="KW-1185">Reference proteome</keyword>
<sequence>MAKVTVPDPAGKPAVLHDDKICIPASAGWGRDLQVAVLTAPDPEVEGGIIVLSIAVILDAAGTYIPQHGSRIIDAALTIIPEVEAFASGLAESPREYPMLYLSKLLPSSSRIAATKTQRRSPEYFATTANMSTTTTNAEQNVNAKGEHNPTDETVAANDASKIESGTDAGAAKEQPQQTGPGTQSAPLPFPWNAEAMGKEQAA</sequence>
<dbReference type="EMBL" id="JAPUUL010001857">
    <property type="protein sequence ID" value="KAJ8126437.1"/>
    <property type="molecule type" value="Genomic_DNA"/>
</dbReference>
<reference evidence="1" key="1">
    <citation type="submission" date="2022-12" db="EMBL/GenBank/DDBJ databases">
        <title>Genome Sequence of Lasiodiplodia mahajangana.</title>
        <authorList>
            <person name="Buettner E."/>
        </authorList>
    </citation>
    <scope>NUCLEOTIDE SEQUENCE</scope>
    <source>
        <strain evidence="1">VT137</strain>
    </source>
</reference>
<accession>A0ACC2JGD3</accession>
<comment type="caution">
    <text evidence="1">The sequence shown here is derived from an EMBL/GenBank/DDBJ whole genome shotgun (WGS) entry which is preliminary data.</text>
</comment>
<evidence type="ECO:0000313" key="1">
    <source>
        <dbReference type="EMBL" id="KAJ8126437.1"/>
    </source>
</evidence>
<organism evidence="1 2">
    <name type="scientific">Lasiodiplodia mahajangana</name>
    <dbReference type="NCBI Taxonomy" id="1108764"/>
    <lineage>
        <taxon>Eukaryota</taxon>
        <taxon>Fungi</taxon>
        <taxon>Dikarya</taxon>
        <taxon>Ascomycota</taxon>
        <taxon>Pezizomycotina</taxon>
        <taxon>Dothideomycetes</taxon>
        <taxon>Dothideomycetes incertae sedis</taxon>
        <taxon>Botryosphaeriales</taxon>
        <taxon>Botryosphaeriaceae</taxon>
        <taxon>Lasiodiplodia</taxon>
    </lineage>
</organism>
<proteinExistence type="predicted"/>
<dbReference type="Proteomes" id="UP001153332">
    <property type="component" value="Unassembled WGS sequence"/>
</dbReference>